<evidence type="ECO:0000259" key="2">
    <source>
        <dbReference type="Pfam" id="PF18962"/>
    </source>
</evidence>
<feature type="domain" description="Secretion system C-terminal sorting" evidence="2">
    <location>
        <begin position="1087"/>
        <end position="1138"/>
    </location>
</feature>
<organism evidence="3 4">
    <name type="scientific">Mesonia phycicola</name>
    <dbReference type="NCBI Taxonomy" id="579105"/>
    <lineage>
        <taxon>Bacteria</taxon>
        <taxon>Pseudomonadati</taxon>
        <taxon>Bacteroidota</taxon>
        <taxon>Flavobacteriia</taxon>
        <taxon>Flavobacteriales</taxon>
        <taxon>Flavobacteriaceae</taxon>
        <taxon>Mesonia</taxon>
    </lineage>
</organism>
<evidence type="ECO:0000256" key="1">
    <source>
        <dbReference type="ARBA" id="ARBA00022729"/>
    </source>
</evidence>
<dbReference type="Pfam" id="PF18962">
    <property type="entry name" value="Por_Secre_tail"/>
    <property type="match status" value="1"/>
</dbReference>
<accession>A0A1M6DT72</accession>
<keyword evidence="4" id="KW-1185">Reference proteome</keyword>
<proteinExistence type="predicted"/>
<name>A0A1M6DT72_9FLAO</name>
<evidence type="ECO:0000313" key="4">
    <source>
        <dbReference type="Proteomes" id="UP000184225"/>
    </source>
</evidence>
<dbReference type="AlphaFoldDB" id="A0A1M6DT72"/>
<reference evidence="3 4" key="1">
    <citation type="submission" date="2016-11" db="EMBL/GenBank/DDBJ databases">
        <authorList>
            <person name="Jaros S."/>
            <person name="Januszkiewicz K."/>
            <person name="Wedrychowicz H."/>
        </authorList>
    </citation>
    <scope>NUCLEOTIDE SEQUENCE [LARGE SCALE GENOMIC DNA]</scope>
    <source>
        <strain evidence="3 4">DSM 21425</strain>
    </source>
</reference>
<dbReference type="EMBL" id="FQYY01000004">
    <property type="protein sequence ID" value="SHI76411.1"/>
    <property type="molecule type" value="Genomic_DNA"/>
</dbReference>
<keyword evidence="1" id="KW-0732">Signal</keyword>
<dbReference type="Proteomes" id="UP000184225">
    <property type="component" value="Unassembled WGS sequence"/>
</dbReference>
<dbReference type="STRING" id="579105.SAMN04488096_104154"/>
<gene>
    <name evidence="3" type="ORF">SAMN04488096_104154</name>
</gene>
<protein>
    <submittedName>
        <fullName evidence="3">Por secretion system C-terminal sorting domain-containing protein</fullName>
    </submittedName>
</protein>
<dbReference type="NCBIfam" id="TIGR04183">
    <property type="entry name" value="Por_Secre_tail"/>
    <property type="match status" value="1"/>
</dbReference>
<evidence type="ECO:0000313" key="3">
    <source>
        <dbReference type="EMBL" id="SHI76411.1"/>
    </source>
</evidence>
<sequence length="1141" mass="124458">MELSYMKNNYYLVFIAILLSICSHSQVCNQLPLSLTQSICNEADAYFISSSVITELSIQDSNGVKQTAIWSNIQNLYIDSSCTIPYTVNTAVTEVYFLSSTSYEVYNNTATYTQTGCTQEFTTEFNLYTDGLALDILCSGTNYTVADLSFLNYTNSQINFFSDAAGTISLSSTDPVSANDTLYASFGSSCSLLPVLLGINTVTAPIVEPIQSFCNQAWIDAGITYNAASVADLEACGENLTWYQDSLGTLVVTDPSTELLVNGGVYYVSQTIGGCESSLASITVSEVNNACFENSSLESNDFTNFSFFQGASIQKTCSSPDLFSSSTSVSLSATINDTNSLVSIVTEGYDNHLLQYGYSLSRVSPLGNVCSESAIRLNDVRTSAYVGLQKDFIAGEVFKLDFAGVFQNPSGHAGIEAYYKILIENSCGDKIEECLSVDMFDCSSVVLPYASFPTSAYTPYGYIDWSQLIIDTSNFEGEAVSLQVIASSCGYSGHYSYIYLDNLYVGDSAGVNTSSSLFAYTNAEVTSTSATYNSCSSLNNNSGGLTYDCTSSSLDILNPTFPIAVTVDYELPVSSTINSSSLEIYNNGSLVGTVNPTQTTSNQLIYNINQSDLSATLYGDAEIISYLDYQSTCNAGATTVLGPAITSIVNLKSCPISGCPTDVIPCLNSNTVDLTTAESDILNGQAASNYTITYYTTETGAIDQVSTDLISNPTIYDISSITANTTLYARLEYDYTTLGISSLTDCYDVISFTLTPPVPHTFSISDINYCDSFSNSPVVDLTVNETEILMGLNANDFQIEYYENLADANSGTNSIALPNQYSLLNSNQTIYIKLNSNTNSCSYIESFQVKEHQLVNYTTSISYEVCDDDNPADGFYSFDLSLITSQINTTLQGNYQIEYYLTQADAQAQQNSLTGNYTNITAFAQTIYASISDTFVVCNTILPVDLSVISGLKPSSTPVPSNNNTAVTLSEETVNGKTEYFYIFQWTPESDLICLDNSQEEFMFNLGTSATNFNIVSEVVSTNSKKIYLDHNTDYYWQVIPLDGNNQYNGTVETWHFKSSTLNVNDFESSNFTYYNDSSKLSLDSDQFIENIQIYDLTGKKVISKNINSNNPEIDISSLSTGVYIAKILMDNNYKTIKILK</sequence>
<dbReference type="InterPro" id="IPR026444">
    <property type="entry name" value="Secre_tail"/>
</dbReference>